<feature type="domain" description="Luciferase-like" evidence="5">
    <location>
        <begin position="16"/>
        <end position="246"/>
    </location>
</feature>
<evidence type="ECO:0000313" key="6">
    <source>
        <dbReference type="EMBL" id="MDT0317656.1"/>
    </source>
</evidence>
<accession>A0ABU2LJF2</accession>
<keyword evidence="1" id="KW-0285">Flavoprotein</keyword>
<dbReference type="RefSeq" id="WP_311595772.1">
    <property type="nucleotide sequence ID" value="NZ_JAVREM010000003.1"/>
</dbReference>
<comment type="caution">
    <text evidence="6">The sequence shown here is derived from an EMBL/GenBank/DDBJ whole genome shotgun (WGS) entry which is preliminary data.</text>
</comment>
<dbReference type="Proteomes" id="UP001183420">
    <property type="component" value="Unassembled WGS sequence"/>
</dbReference>
<dbReference type="InterPro" id="IPR050172">
    <property type="entry name" value="SsuD_RutA_monooxygenase"/>
</dbReference>
<dbReference type="SUPFAM" id="SSF51679">
    <property type="entry name" value="Bacterial luciferase-like"/>
    <property type="match status" value="1"/>
</dbReference>
<dbReference type="EMBL" id="JAVREM010000003">
    <property type="protein sequence ID" value="MDT0317656.1"/>
    <property type="molecule type" value="Genomic_DNA"/>
</dbReference>
<dbReference type="NCBIfam" id="TIGR03619">
    <property type="entry name" value="F420_Rv2161c"/>
    <property type="match status" value="1"/>
</dbReference>
<dbReference type="PANTHER" id="PTHR42847:SF4">
    <property type="entry name" value="ALKANESULFONATE MONOOXYGENASE-RELATED"/>
    <property type="match status" value="1"/>
</dbReference>
<dbReference type="InterPro" id="IPR036661">
    <property type="entry name" value="Luciferase-like_sf"/>
</dbReference>
<evidence type="ECO:0000313" key="7">
    <source>
        <dbReference type="Proteomes" id="UP001183420"/>
    </source>
</evidence>
<name>A0ABU2LJF2_9ACTN</name>
<proteinExistence type="predicted"/>
<evidence type="ECO:0000256" key="3">
    <source>
        <dbReference type="ARBA" id="ARBA00023002"/>
    </source>
</evidence>
<dbReference type="Pfam" id="PF00296">
    <property type="entry name" value="Bac_luciferase"/>
    <property type="match status" value="1"/>
</dbReference>
<keyword evidence="4" id="KW-0503">Monooxygenase</keyword>
<dbReference type="PANTHER" id="PTHR42847">
    <property type="entry name" value="ALKANESULFONATE MONOOXYGENASE"/>
    <property type="match status" value="1"/>
</dbReference>
<keyword evidence="2" id="KW-0288">FMN</keyword>
<organism evidence="6 7">
    <name type="scientific">Streptomyces millisiae</name>
    <dbReference type="NCBI Taxonomy" id="3075542"/>
    <lineage>
        <taxon>Bacteria</taxon>
        <taxon>Bacillati</taxon>
        <taxon>Actinomycetota</taxon>
        <taxon>Actinomycetes</taxon>
        <taxon>Kitasatosporales</taxon>
        <taxon>Streptomycetaceae</taxon>
        <taxon>Streptomyces</taxon>
    </lineage>
</organism>
<dbReference type="Gene3D" id="3.20.20.30">
    <property type="entry name" value="Luciferase-like domain"/>
    <property type="match status" value="1"/>
</dbReference>
<protein>
    <submittedName>
        <fullName evidence="6">TIGR03619 family F420-dependent LLM class oxidoreductase</fullName>
        <ecNumber evidence="6">1.-.-.-</ecNumber>
    </submittedName>
</protein>
<dbReference type="InterPro" id="IPR019921">
    <property type="entry name" value="Lucif-like_OxRdtase_Rv2161c"/>
</dbReference>
<keyword evidence="7" id="KW-1185">Reference proteome</keyword>
<sequence length="284" mass="30876">MRIGLLSPDMPPHHSPEAARLLPVLAERHGVESLWVPEHVVLPADHTTRYPYADDGRLPVPAEWPYPDPLTWLAHAAALTSRVRLVTGMLILPQRNPVVLAKETATLDHLSGGRLDLGLGMGWFREEFAAVGVDFDDRAARFEEYVAVLRALWSDDETFAGRYHRFTRARCHPKPAGRIPLILGGHTRAGARRAGRLADGYFPAVADPVPLFAECRAAAEAAGRDPDAIQLIAEAAPATPERVAELAALGVTRALVYPPSVPPDELPDAFEEFAATLLRPAAAL</sequence>
<dbReference type="EC" id="1.-.-.-" evidence="6"/>
<keyword evidence="3 6" id="KW-0560">Oxidoreductase</keyword>
<gene>
    <name evidence="6" type="ORF">RNC47_04785</name>
</gene>
<evidence type="ECO:0000259" key="5">
    <source>
        <dbReference type="Pfam" id="PF00296"/>
    </source>
</evidence>
<dbReference type="GO" id="GO:0016491">
    <property type="term" value="F:oxidoreductase activity"/>
    <property type="evidence" value="ECO:0007669"/>
    <property type="project" value="UniProtKB-KW"/>
</dbReference>
<evidence type="ECO:0000256" key="4">
    <source>
        <dbReference type="ARBA" id="ARBA00023033"/>
    </source>
</evidence>
<evidence type="ECO:0000256" key="1">
    <source>
        <dbReference type="ARBA" id="ARBA00022630"/>
    </source>
</evidence>
<evidence type="ECO:0000256" key="2">
    <source>
        <dbReference type="ARBA" id="ARBA00022643"/>
    </source>
</evidence>
<reference evidence="7" key="1">
    <citation type="submission" date="2023-07" db="EMBL/GenBank/DDBJ databases">
        <title>30 novel species of actinomycetes from the DSMZ collection.</title>
        <authorList>
            <person name="Nouioui I."/>
        </authorList>
    </citation>
    <scope>NUCLEOTIDE SEQUENCE [LARGE SCALE GENOMIC DNA]</scope>
    <source>
        <strain evidence="7">DSM 44918</strain>
    </source>
</reference>
<dbReference type="InterPro" id="IPR011251">
    <property type="entry name" value="Luciferase-like_dom"/>
</dbReference>